<dbReference type="VEuPathDB" id="FungiDB:PV08_10962"/>
<proteinExistence type="predicted"/>
<dbReference type="GO" id="GO:0006338">
    <property type="term" value="P:chromatin remodeling"/>
    <property type="evidence" value="ECO:0007669"/>
    <property type="project" value="InterPro"/>
</dbReference>
<protein>
    <recommendedName>
        <fullName evidence="4">INO80 complex subunit Ies4</fullName>
    </recommendedName>
</protein>
<dbReference type="Proteomes" id="UP000053328">
    <property type="component" value="Unassembled WGS sequence"/>
</dbReference>
<dbReference type="RefSeq" id="XP_016231876.1">
    <property type="nucleotide sequence ID" value="XM_016385274.1"/>
</dbReference>
<accession>A0A0D2AYX8</accession>
<dbReference type="PANTHER" id="PTHR28061">
    <property type="entry name" value="INO EIGHTY SUBUNIT 4"/>
    <property type="match status" value="1"/>
</dbReference>
<name>A0A0D2AYX8_9EURO</name>
<dbReference type="GeneID" id="27338045"/>
<dbReference type="Pfam" id="PF08193">
    <property type="entry name" value="INO80_Ies4"/>
    <property type="match status" value="1"/>
</dbReference>
<dbReference type="AlphaFoldDB" id="A0A0D2AYX8"/>
<evidence type="ECO:0008006" key="4">
    <source>
        <dbReference type="Google" id="ProtNLM"/>
    </source>
</evidence>
<dbReference type="PANTHER" id="PTHR28061:SF1">
    <property type="entry name" value="INO80 COMPLEX SUBUNIT 4"/>
    <property type="match status" value="1"/>
</dbReference>
<feature type="compositionally biased region" description="Basic and acidic residues" evidence="1">
    <location>
        <begin position="35"/>
        <end position="48"/>
    </location>
</feature>
<feature type="compositionally biased region" description="Polar residues" evidence="1">
    <location>
        <begin position="224"/>
        <end position="246"/>
    </location>
</feature>
<evidence type="ECO:0000313" key="3">
    <source>
        <dbReference type="Proteomes" id="UP000053328"/>
    </source>
</evidence>
<dbReference type="EMBL" id="KN847499">
    <property type="protein sequence ID" value="KIW11660.1"/>
    <property type="molecule type" value="Genomic_DNA"/>
</dbReference>
<dbReference type="InterPro" id="IPR013175">
    <property type="entry name" value="INO80_su_Ies4"/>
</dbReference>
<feature type="compositionally biased region" description="Low complexity" evidence="1">
    <location>
        <begin position="1"/>
        <end position="15"/>
    </location>
</feature>
<dbReference type="STRING" id="91928.A0A0D2AYX8"/>
<feature type="compositionally biased region" description="Basic residues" evidence="1">
    <location>
        <begin position="123"/>
        <end position="133"/>
    </location>
</feature>
<evidence type="ECO:0000256" key="1">
    <source>
        <dbReference type="SAM" id="MobiDB-lite"/>
    </source>
</evidence>
<feature type="region of interest" description="Disordered" evidence="1">
    <location>
        <begin position="210"/>
        <end position="276"/>
    </location>
</feature>
<reference evidence="2 3" key="1">
    <citation type="submission" date="2015-01" db="EMBL/GenBank/DDBJ databases">
        <title>The Genome Sequence of Exophiala spinifera CBS89968.</title>
        <authorList>
            <consortium name="The Broad Institute Genomics Platform"/>
            <person name="Cuomo C."/>
            <person name="de Hoog S."/>
            <person name="Gorbushina A."/>
            <person name="Stielow B."/>
            <person name="Teixiera M."/>
            <person name="Abouelleil A."/>
            <person name="Chapman S.B."/>
            <person name="Priest M."/>
            <person name="Young S.K."/>
            <person name="Wortman J."/>
            <person name="Nusbaum C."/>
            <person name="Birren B."/>
        </authorList>
    </citation>
    <scope>NUCLEOTIDE SEQUENCE [LARGE SCALE GENOMIC DNA]</scope>
    <source>
        <strain evidence="2 3">CBS 89968</strain>
    </source>
</reference>
<evidence type="ECO:0000313" key="2">
    <source>
        <dbReference type="EMBL" id="KIW11660.1"/>
    </source>
</evidence>
<gene>
    <name evidence="2" type="ORF">PV08_10962</name>
</gene>
<dbReference type="OrthoDB" id="4093188at2759"/>
<feature type="region of interest" description="Disordered" evidence="1">
    <location>
        <begin position="1"/>
        <end position="184"/>
    </location>
</feature>
<dbReference type="HOGENOM" id="CLU_058488_1_0_1"/>
<sequence>MAISSSSTPGRSPSARPDKGKKQGKVVVLKLSPELLRRFEEPSMKTEEPSVPSSASSPAPAVDDQPTVKAPDSHDNASESNSTPAPNGDTPNGDTSKKRKNPGAGSKRSLGQMASESSGTPKPRGKPGPKKKQRLDDGTIDPGSNRPSLPAMPGGHRLGPKANQGAINAGLRALDRSGKPCRKWTKKPFTLKSFTGIVWEVPSWKGNERLLMLNGEESSDAKETSQQSSSDMKPNESDTAMDSNAGEQPDPMILTTPAASSPAPMPPPPAAVAAQG</sequence>
<organism evidence="2 3">
    <name type="scientific">Exophiala spinifera</name>
    <dbReference type="NCBI Taxonomy" id="91928"/>
    <lineage>
        <taxon>Eukaryota</taxon>
        <taxon>Fungi</taxon>
        <taxon>Dikarya</taxon>
        <taxon>Ascomycota</taxon>
        <taxon>Pezizomycotina</taxon>
        <taxon>Eurotiomycetes</taxon>
        <taxon>Chaetothyriomycetidae</taxon>
        <taxon>Chaetothyriales</taxon>
        <taxon>Herpotrichiellaceae</taxon>
        <taxon>Exophiala</taxon>
    </lineage>
</organism>
<keyword evidence="3" id="KW-1185">Reference proteome</keyword>
<dbReference type="GO" id="GO:0031011">
    <property type="term" value="C:Ino80 complex"/>
    <property type="evidence" value="ECO:0007669"/>
    <property type="project" value="InterPro"/>
</dbReference>
<feature type="compositionally biased region" description="Low complexity" evidence="1">
    <location>
        <begin position="49"/>
        <end position="62"/>
    </location>
</feature>
<feature type="compositionally biased region" description="Polar residues" evidence="1">
    <location>
        <begin position="78"/>
        <end position="94"/>
    </location>
</feature>